<dbReference type="GO" id="GO:0016787">
    <property type="term" value="F:hydrolase activity"/>
    <property type="evidence" value="ECO:0007669"/>
    <property type="project" value="UniProtKB-KW"/>
</dbReference>
<proteinExistence type="predicted"/>
<keyword evidence="1" id="KW-0378">Hydrolase</keyword>
<accession>A0ABR2V8W0</accession>
<name>A0ABR2V8W0_9PEZI</name>
<organism evidence="1 2">
    <name type="scientific">Seiridium unicorne</name>
    <dbReference type="NCBI Taxonomy" id="138068"/>
    <lineage>
        <taxon>Eukaryota</taxon>
        <taxon>Fungi</taxon>
        <taxon>Dikarya</taxon>
        <taxon>Ascomycota</taxon>
        <taxon>Pezizomycotina</taxon>
        <taxon>Sordariomycetes</taxon>
        <taxon>Xylariomycetidae</taxon>
        <taxon>Amphisphaeriales</taxon>
        <taxon>Sporocadaceae</taxon>
        <taxon>Seiridium</taxon>
    </lineage>
</organism>
<keyword evidence="2" id="KW-1185">Reference proteome</keyword>
<sequence>MSAPSTALRIYDLMLPYRVEFKTYDSTIFRGNLHHAPDARQHTPIKTFVRGIGLTQNNIRKAGFATSSRQDVMDVETLQFWPLEADEAAGKGGSVLSPNYERDWPIIVKKMADRDGNISSNNRLTMASFWEVYKARLTDVFSIIRASLLWVTVTEDIVCEPLDFTKGRFDKLECPEEICVIQGD</sequence>
<dbReference type="EMBL" id="JARVKF010000101">
    <property type="protein sequence ID" value="KAK9422910.1"/>
    <property type="molecule type" value="Genomic_DNA"/>
</dbReference>
<dbReference type="Proteomes" id="UP001408356">
    <property type="component" value="Unassembled WGS sequence"/>
</dbReference>
<evidence type="ECO:0000313" key="2">
    <source>
        <dbReference type="Proteomes" id="UP001408356"/>
    </source>
</evidence>
<reference evidence="1 2" key="1">
    <citation type="journal article" date="2024" name="J. Plant Pathol.">
        <title>Sequence and assembly of the genome of Seiridium unicorne, isolate CBS 538.82, causal agent of cypress canker disease.</title>
        <authorList>
            <person name="Scali E."/>
            <person name="Rocca G.D."/>
            <person name="Danti R."/>
            <person name="Garbelotto M."/>
            <person name="Barberini S."/>
            <person name="Baroncelli R."/>
            <person name="Emiliani G."/>
        </authorList>
    </citation>
    <scope>NUCLEOTIDE SEQUENCE [LARGE SCALE GENOMIC DNA]</scope>
    <source>
        <strain evidence="1 2">BM-138-508</strain>
    </source>
</reference>
<gene>
    <name evidence="1" type="ORF">SUNI508_04577</name>
</gene>
<comment type="caution">
    <text evidence="1">The sequence shown here is derived from an EMBL/GenBank/DDBJ whole genome shotgun (WGS) entry which is preliminary data.</text>
</comment>
<protein>
    <submittedName>
        <fullName evidence="1">AB hydrolase-1 domain-containing protein</fullName>
    </submittedName>
</protein>
<evidence type="ECO:0000313" key="1">
    <source>
        <dbReference type="EMBL" id="KAK9422910.1"/>
    </source>
</evidence>